<dbReference type="InterPro" id="IPR008978">
    <property type="entry name" value="HSP20-like_chaperone"/>
</dbReference>
<evidence type="ECO:0000256" key="2">
    <source>
        <dbReference type="RuleBase" id="RU003616"/>
    </source>
</evidence>
<dbReference type="AlphaFoldDB" id="A0A0V0J2E3"/>
<dbReference type="GO" id="GO:0005634">
    <property type="term" value="C:nucleus"/>
    <property type="evidence" value="ECO:0007669"/>
    <property type="project" value="TreeGrafter"/>
</dbReference>
<organism evidence="4">
    <name type="scientific">Schistocephalus solidus</name>
    <name type="common">Tapeworm</name>
    <dbReference type="NCBI Taxonomy" id="70667"/>
    <lineage>
        <taxon>Eukaryota</taxon>
        <taxon>Metazoa</taxon>
        <taxon>Spiralia</taxon>
        <taxon>Lophotrochozoa</taxon>
        <taxon>Platyhelminthes</taxon>
        <taxon>Cestoda</taxon>
        <taxon>Eucestoda</taxon>
        <taxon>Diphyllobothriidea</taxon>
        <taxon>Diphyllobothriidae</taxon>
        <taxon>Schistocephalus</taxon>
    </lineage>
</organism>
<dbReference type="CDD" id="cd06526">
    <property type="entry name" value="metazoan_ACD"/>
    <property type="match status" value="1"/>
</dbReference>
<proteinExistence type="inferred from homology"/>
<dbReference type="PROSITE" id="PS01031">
    <property type="entry name" value="SHSP"/>
    <property type="match status" value="2"/>
</dbReference>
<dbReference type="InterPro" id="IPR001436">
    <property type="entry name" value="Alpha-crystallin/sHSP_animal"/>
</dbReference>
<dbReference type="EMBL" id="GEEE01003559">
    <property type="protein sequence ID" value="JAP59666.1"/>
    <property type="molecule type" value="Transcribed_RNA"/>
</dbReference>
<dbReference type="PANTHER" id="PTHR45640:SF26">
    <property type="entry name" value="RE23625P"/>
    <property type="match status" value="1"/>
</dbReference>
<dbReference type="GO" id="GO:0005737">
    <property type="term" value="C:cytoplasm"/>
    <property type="evidence" value="ECO:0007669"/>
    <property type="project" value="TreeGrafter"/>
</dbReference>
<dbReference type="InterPro" id="IPR002068">
    <property type="entry name" value="A-crystallin/Hsp20_dom"/>
</dbReference>
<accession>A0A0V0J2E3</accession>
<evidence type="ECO:0000256" key="1">
    <source>
        <dbReference type="PROSITE-ProRule" id="PRU00285"/>
    </source>
</evidence>
<gene>
    <name evidence="4" type="primary">P40</name>
    <name evidence="4" type="ORF">TR92930</name>
</gene>
<dbReference type="GO" id="GO:0051082">
    <property type="term" value="F:unfolded protein binding"/>
    <property type="evidence" value="ECO:0007669"/>
    <property type="project" value="TreeGrafter"/>
</dbReference>
<sequence length="367" mass="43034">MVKVHVDRDKRSFAEQRKELVSHIESKFDKKGQLVPVNTSTNVANDTRRSEHDWLAEQNIWRDNLHGWVSRVQQDFEEDLKRMQSHFFDLKPMEMWGFQPGGGSSFFDHARRRMAQMHEDMMNHFRSMDLDWMPSGFPGFDDIDIYKDAFQVGEDGKMHFQASFDVSKFRPEDVEVRQEGRELYVQAKSQEKTKDSFRSREFCRAILLPNSVDVSQFKCSLSKDGILTCDAPVVRSDYNTITFDSDRSVNIKPKSLPYYSERQGHRKDKEEAEDSLREYVIETRNGRQRMHLEVPIDPIYSAEDITVKLENGRLKVSGRVDKYKSRWGHKNSGDDYFCRTFQIPRSIDAMSLEAEMRDSKLIIEADL</sequence>
<dbReference type="PRINTS" id="PR00299">
    <property type="entry name" value="ACRYSTALLIN"/>
</dbReference>
<feature type="domain" description="SHSP" evidence="3">
    <location>
        <begin position="141"/>
        <end position="254"/>
    </location>
</feature>
<evidence type="ECO:0000313" key="4">
    <source>
        <dbReference type="EMBL" id="JAP59666.1"/>
    </source>
</evidence>
<evidence type="ECO:0000259" key="3">
    <source>
        <dbReference type="PROSITE" id="PS01031"/>
    </source>
</evidence>
<dbReference type="PANTHER" id="PTHR45640">
    <property type="entry name" value="HEAT SHOCK PROTEIN HSP-12.2-RELATED"/>
    <property type="match status" value="1"/>
</dbReference>
<protein>
    <submittedName>
        <fullName evidence="4">Major egg antigen</fullName>
    </submittedName>
</protein>
<dbReference type="CDD" id="cd06464">
    <property type="entry name" value="ACD_sHsps-like"/>
    <property type="match status" value="1"/>
</dbReference>
<dbReference type="GO" id="GO:0042026">
    <property type="term" value="P:protein refolding"/>
    <property type="evidence" value="ECO:0007669"/>
    <property type="project" value="TreeGrafter"/>
</dbReference>
<name>A0A0V0J2E3_SCHSO</name>
<comment type="similarity">
    <text evidence="1 2">Belongs to the small heat shock protein (HSP20) family.</text>
</comment>
<reference evidence="4" key="1">
    <citation type="submission" date="2016-01" db="EMBL/GenBank/DDBJ databases">
        <title>Reference transcriptome for the parasite Schistocephalus solidus: insights into the molecular evolution of parasitism.</title>
        <authorList>
            <person name="Hebert F.O."/>
            <person name="Grambauer S."/>
            <person name="Barber I."/>
            <person name="Landry C.R."/>
            <person name="Aubin-Horth N."/>
        </authorList>
    </citation>
    <scope>NUCLEOTIDE SEQUENCE</scope>
</reference>
<dbReference type="GO" id="GO:0009408">
    <property type="term" value="P:response to heat"/>
    <property type="evidence" value="ECO:0007669"/>
    <property type="project" value="TreeGrafter"/>
</dbReference>
<dbReference type="SUPFAM" id="SSF49764">
    <property type="entry name" value="HSP20-like chaperones"/>
    <property type="match status" value="2"/>
</dbReference>
<dbReference type="Pfam" id="PF00011">
    <property type="entry name" value="HSP20"/>
    <property type="match status" value="2"/>
</dbReference>
<dbReference type="Gene3D" id="2.60.40.790">
    <property type="match status" value="2"/>
</dbReference>
<feature type="domain" description="SHSP" evidence="3">
    <location>
        <begin position="271"/>
        <end position="367"/>
    </location>
</feature>